<keyword evidence="1" id="KW-0853">WD repeat</keyword>
<dbReference type="SUPFAM" id="SSF50978">
    <property type="entry name" value="WD40 repeat-like"/>
    <property type="match status" value="1"/>
</dbReference>
<protein>
    <recommendedName>
        <fullName evidence="4">WD40 repeat domain-containing protein</fullName>
    </recommendedName>
</protein>
<evidence type="ECO:0000313" key="2">
    <source>
        <dbReference type="EMBL" id="TJZ97107.1"/>
    </source>
</evidence>
<sequence>MLGLLLLLSRSEEAKNVELRGHTESVQAIAFSADGTQLVTGGIDRSVRVWLSSTEMGA</sequence>
<comment type="caution">
    <text evidence="2">The sequence shown here is derived from an EMBL/GenBank/DDBJ whole genome shotgun (WGS) entry which is preliminary data.</text>
</comment>
<dbReference type="PROSITE" id="PS50082">
    <property type="entry name" value="WD_REPEATS_2"/>
    <property type="match status" value="1"/>
</dbReference>
<evidence type="ECO:0008006" key="4">
    <source>
        <dbReference type="Google" id="ProtNLM"/>
    </source>
</evidence>
<dbReference type="PROSITE" id="PS50294">
    <property type="entry name" value="WD_REPEATS_REGION"/>
    <property type="match status" value="1"/>
</dbReference>
<name>A0A4U0RP06_9ACTN</name>
<reference evidence="2 3" key="1">
    <citation type="submission" date="2019-04" db="EMBL/GenBank/DDBJ databases">
        <title>Streptomyces oryziradicis sp. nov., a novel actinomycete isolated from rhizosphere soil of rice (Oryza sativa L.).</title>
        <authorList>
            <person name="Li C."/>
        </authorList>
    </citation>
    <scope>NUCLEOTIDE SEQUENCE [LARGE SCALE GENOMIC DNA]</scope>
    <source>
        <strain evidence="2 3">NEAU-C40</strain>
    </source>
</reference>
<organism evidence="2 3">
    <name type="scientific">Actinacidiphila oryziradicis</name>
    <dbReference type="NCBI Taxonomy" id="2571141"/>
    <lineage>
        <taxon>Bacteria</taxon>
        <taxon>Bacillati</taxon>
        <taxon>Actinomycetota</taxon>
        <taxon>Actinomycetes</taxon>
        <taxon>Kitasatosporales</taxon>
        <taxon>Streptomycetaceae</taxon>
        <taxon>Actinacidiphila</taxon>
    </lineage>
</organism>
<evidence type="ECO:0000313" key="3">
    <source>
        <dbReference type="Proteomes" id="UP000305778"/>
    </source>
</evidence>
<dbReference type="EMBL" id="SUMC01000148">
    <property type="protein sequence ID" value="TJZ97107.1"/>
    <property type="molecule type" value="Genomic_DNA"/>
</dbReference>
<proteinExistence type="predicted"/>
<dbReference type="InterPro" id="IPR015943">
    <property type="entry name" value="WD40/YVTN_repeat-like_dom_sf"/>
</dbReference>
<dbReference type="InterPro" id="IPR036322">
    <property type="entry name" value="WD40_repeat_dom_sf"/>
</dbReference>
<gene>
    <name evidence="2" type="ORF">FCI23_50015</name>
</gene>
<dbReference type="Pfam" id="PF00400">
    <property type="entry name" value="WD40"/>
    <property type="match status" value="1"/>
</dbReference>
<dbReference type="Proteomes" id="UP000305778">
    <property type="component" value="Unassembled WGS sequence"/>
</dbReference>
<evidence type="ECO:0000256" key="1">
    <source>
        <dbReference type="PROSITE-ProRule" id="PRU00221"/>
    </source>
</evidence>
<dbReference type="AlphaFoldDB" id="A0A4U0RP06"/>
<feature type="repeat" description="WD" evidence="1">
    <location>
        <begin position="19"/>
        <end position="50"/>
    </location>
</feature>
<dbReference type="RefSeq" id="WP_136730632.1">
    <property type="nucleotide sequence ID" value="NZ_SUMC01000148.1"/>
</dbReference>
<accession>A0A4U0RP06</accession>
<dbReference type="OrthoDB" id="218695at2"/>
<dbReference type="InterPro" id="IPR001680">
    <property type="entry name" value="WD40_rpt"/>
</dbReference>
<dbReference type="Gene3D" id="2.130.10.10">
    <property type="entry name" value="YVTN repeat-like/Quinoprotein amine dehydrogenase"/>
    <property type="match status" value="1"/>
</dbReference>
<keyword evidence="3" id="KW-1185">Reference proteome</keyword>
<dbReference type="SMART" id="SM00320">
    <property type="entry name" value="WD40"/>
    <property type="match status" value="1"/>
</dbReference>